<dbReference type="AlphaFoldDB" id="G5GI18"/>
<name>G5GI18_9FIRM</name>
<proteinExistence type="predicted"/>
<dbReference type="PANTHER" id="PTHR43479:SF11">
    <property type="entry name" value="ACREF_ENVCD OPERON REPRESSOR-RELATED"/>
    <property type="match status" value="1"/>
</dbReference>
<dbReference type="InterPro" id="IPR001647">
    <property type="entry name" value="HTH_TetR"/>
</dbReference>
<evidence type="ECO:0000313" key="4">
    <source>
        <dbReference type="EMBL" id="EHI55493.1"/>
    </source>
</evidence>
<protein>
    <recommendedName>
        <fullName evidence="3">HTH tetR-type domain-containing protein</fullName>
    </recommendedName>
</protein>
<evidence type="ECO:0000259" key="3">
    <source>
        <dbReference type="PROSITE" id="PS50977"/>
    </source>
</evidence>
<dbReference type="HOGENOM" id="CLU_102488_0_0_9"/>
<dbReference type="OrthoDB" id="9812484at2"/>
<dbReference type="PANTHER" id="PTHR43479">
    <property type="entry name" value="ACREF/ENVCD OPERON REPRESSOR-RELATED"/>
    <property type="match status" value="1"/>
</dbReference>
<evidence type="ECO:0000313" key="5">
    <source>
        <dbReference type="Proteomes" id="UP000003011"/>
    </source>
</evidence>
<dbReference type="Proteomes" id="UP000003011">
    <property type="component" value="Unassembled WGS sequence"/>
</dbReference>
<dbReference type="eggNOG" id="COG1309">
    <property type="taxonomic scope" value="Bacteria"/>
</dbReference>
<dbReference type="Pfam" id="PF00440">
    <property type="entry name" value="TetR_N"/>
    <property type="match status" value="1"/>
</dbReference>
<organism evidence="4 5">
    <name type="scientific">Johnsonella ignava ATCC 51276</name>
    <dbReference type="NCBI Taxonomy" id="679200"/>
    <lineage>
        <taxon>Bacteria</taxon>
        <taxon>Bacillati</taxon>
        <taxon>Bacillota</taxon>
        <taxon>Clostridia</taxon>
        <taxon>Lachnospirales</taxon>
        <taxon>Lachnospiraceae</taxon>
        <taxon>Johnsonella</taxon>
    </lineage>
</organism>
<evidence type="ECO:0000256" key="2">
    <source>
        <dbReference type="PROSITE-ProRule" id="PRU00335"/>
    </source>
</evidence>
<sequence>MSSKRLSKNAREKQIQNAAKEVILKKGFFNTTMDDVIVCSGMSVGGVYHYYKNIYEIFYDLMSQGLDYGEERNFLKIGEKHNLETFVDFMLDKIFDDNEYKELFAILLEGIARDQELLGIYKKLNIKYIDILHRAFKDGDISNDILDDQFLIFFTHSLLIGYVSFEPLGGKESFKKNKNIVKKMILLYLNEFQRRKDK</sequence>
<feature type="domain" description="HTH tetR-type" evidence="3">
    <location>
        <begin position="9"/>
        <end position="69"/>
    </location>
</feature>
<keyword evidence="1 2" id="KW-0238">DNA-binding</keyword>
<gene>
    <name evidence="4" type="ORF">HMPREF9333_01208</name>
</gene>
<dbReference type="InterPro" id="IPR050624">
    <property type="entry name" value="HTH-type_Tx_Regulator"/>
</dbReference>
<comment type="caution">
    <text evidence="4">The sequence shown here is derived from an EMBL/GenBank/DDBJ whole genome shotgun (WGS) entry which is preliminary data.</text>
</comment>
<dbReference type="STRING" id="679200.HMPREF9333_01208"/>
<keyword evidence="5" id="KW-1185">Reference proteome</keyword>
<evidence type="ECO:0000256" key="1">
    <source>
        <dbReference type="ARBA" id="ARBA00023125"/>
    </source>
</evidence>
<dbReference type="PROSITE" id="PS50977">
    <property type="entry name" value="HTH_TETR_2"/>
    <property type="match status" value="1"/>
</dbReference>
<reference evidence="4 5" key="1">
    <citation type="submission" date="2011-08" db="EMBL/GenBank/DDBJ databases">
        <title>The Genome Sequence of Johnsonella ignava ATCC 51276.</title>
        <authorList>
            <consortium name="The Broad Institute Genome Sequencing Platform"/>
            <person name="Earl A."/>
            <person name="Ward D."/>
            <person name="Feldgarden M."/>
            <person name="Gevers D."/>
            <person name="Izard J."/>
            <person name="Blanton J.M."/>
            <person name="Baranova O.V."/>
            <person name="Dewhirst F.E."/>
            <person name="Young S.K."/>
            <person name="Zeng Q."/>
            <person name="Gargeya S."/>
            <person name="Fitzgerald M."/>
            <person name="Haas B."/>
            <person name="Abouelleil A."/>
            <person name="Alvarado L."/>
            <person name="Arachchi H.M."/>
            <person name="Berlin A."/>
            <person name="Brown A."/>
            <person name="Chapman S.B."/>
            <person name="Chen Z."/>
            <person name="Dunbar C."/>
            <person name="Freedman E."/>
            <person name="Gearin G."/>
            <person name="Gellesch M."/>
            <person name="Goldberg J."/>
            <person name="Griggs A."/>
            <person name="Gujja S."/>
            <person name="Heiman D."/>
            <person name="Howarth C."/>
            <person name="Larson L."/>
            <person name="Lui A."/>
            <person name="MacDonald P.J.P."/>
            <person name="Montmayeur A."/>
            <person name="Murphy C."/>
            <person name="Neiman D."/>
            <person name="Pearson M."/>
            <person name="Priest M."/>
            <person name="Roberts A."/>
            <person name="Saif S."/>
            <person name="Shea T."/>
            <person name="Shenoy N."/>
            <person name="Sisk P."/>
            <person name="Stolte C."/>
            <person name="Sykes S."/>
            <person name="Wortman J."/>
            <person name="Nusbaum C."/>
            <person name="Birren B."/>
        </authorList>
    </citation>
    <scope>NUCLEOTIDE SEQUENCE [LARGE SCALE GENOMIC DNA]</scope>
    <source>
        <strain evidence="4 5">ATCC 51276</strain>
    </source>
</reference>
<accession>G5GI18</accession>
<dbReference type="GO" id="GO:0003677">
    <property type="term" value="F:DNA binding"/>
    <property type="evidence" value="ECO:0007669"/>
    <property type="project" value="UniProtKB-UniRule"/>
</dbReference>
<dbReference type="SUPFAM" id="SSF46689">
    <property type="entry name" value="Homeodomain-like"/>
    <property type="match status" value="1"/>
</dbReference>
<dbReference type="RefSeq" id="WP_005540662.1">
    <property type="nucleotide sequence ID" value="NZ_JH378832.1"/>
</dbReference>
<feature type="DNA-binding region" description="H-T-H motif" evidence="2">
    <location>
        <begin position="32"/>
        <end position="51"/>
    </location>
</feature>
<dbReference type="InterPro" id="IPR009057">
    <property type="entry name" value="Homeodomain-like_sf"/>
</dbReference>
<dbReference type="EMBL" id="ACZL01000021">
    <property type="protein sequence ID" value="EHI55493.1"/>
    <property type="molecule type" value="Genomic_DNA"/>
</dbReference>
<dbReference type="Gene3D" id="1.10.357.10">
    <property type="entry name" value="Tetracycline Repressor, domain 2"/>
    <property type="match status" value="1"/>
</dbReference>